<accession>A0A812W9C9</accession>
<feature type="compositionally biased region" description="Low complexity" evidence="5">
    <location>
        <begin position="283"/>
        <end position="296"/>
    </location>
</feature>
<feature type="region of interest" description="Disordered" evidence="5">
    <location>
        <begin position="181"/>
        <end position="222"/>
    </location>
</feature>
<feature type="region of interest" description="Disordered" evidence="5">
    <location>
        <begin position="900"/>
        <end position="934"/>
    </location>
</feature>
<gene>
    <name evidence="8" type="primary">NEIL3</name>
    <name evidence="8" type="ORF">SPIL2461_LOCUS17854</name>
</gene>
<evidence type="ECO:0000256" key="1">
    <source>
        <dbReference type="ARBA" id="ARBA00022723"/>
    </source>
</evidence>
<dbReference type="SMART" id="SM00233">
    <property type="entry name" value="PH"/>
    <property type="match status" value="2"/>
</dbReference>
<feature type="region of interest" description="Disordered" evidence="5">
    <location>
        <begin position="660"/>
        <end position="719"/>
    </location>
</feature>
<evidence type="ECO:0000256" key="3">
    <source>
        <dbReference type="ARBA" id="ARBA00022833"/>
    </source>
</evidence>
<dbReference type="InterPro" id="IPR010666">
    <property type="entry name" value="Znf_GRF"/>
</dbReference>
<feature type="domain" description="PH" evidence="6">
    <location>
        <begin position="415"/>
        <end position="509"/>
    </location>
</feature>
<keyword evidence="9" id="KW-1185">Reference proteome</keyword>
<sequence>MCSRCRSRVVLMREGALRRISYFCPSCQVDGSLPTTSVLRPPGAKNRPRTAKVAVRELVRPRCDCRQACDLKQTFKTGPNRERHFFACSKRRCRTFQWLDEQLPSCAHGRTKMRQVLKLGVNNGRYFASCRLRNGCGFFQWLEWQEVPDSQQPREGVQQRLAFASNVGQNMQTAQPNRELNGALPASASRPCGPSEAFSSRRATKRQISSPPGSLDKLKRSPAVVKTHAAAADSGFNADLRPMRKKSYICRDEFEQFQQEMIAQAGTPIARSLPGEMEDQPEEQPSSPSRPARNRSIFSGPVELDGDKRHGVLYADRLAFFENSEDIVYADPAKSVQLREMQAVKASQGLFEIQALSGLLKMRCRQAFDLWQSSLSEALEATFTKHVKGKTVEWSNIREPTDSPVRLPKPGASARPMHQGPLKIVQEDGSEQMRYFLVYNDRFEHFTDAAKALRGSISSRGVVHAMDVTSVRVIENAFVFQLRQESLHVQVPIGEDMELWVSAFQLLFHPQNDAGHNPSNLDELHVLHKRSPFMKDGERRKMESNELAAEVQDERFQHWLQTLPEKVIHWGLLGFQHQQRLVIRLSILFKDRLDSWTSASNASFGTKEDSRILMSSIRGLETISGGLILNLGGKKVGVHVGDNDSLHQWSRALLSVLAPNKAERSVSPRTPTDRPRSQTPTPRSTPRKGRDWVPEVAFKSTKSTQAGGKQGGSRAGAQRFTVMHRGVSVDSISHLMKVQQPEKRFYVHTHKGGTEAVETLHGKSGKFLASSHHVGSSHVRAEIAAKPYSRSESNSAISTRSTSREEGLAWKVTGDDRQISPRRRADHSFGFWKINTEEAAVVTANSRAQTPPPSARQGSRSRSRTPPDETTLTAKIGSDDYQSLRSRDMLFNDHRVCGKVGGADRRPLQTPRSKSQSPLVGKVTDAGREQNGWHNRRISLADKVKSLAELSRAGGGIHATR</sequence>
<dbReference type="GO" id="GO:0008270">
    <property type="term" value="F:zinc ion binding"/>
    <property type="evidence" value="ECO:0007669"/>
    <property type="project" value="UniProtKB-KW"/>
</dbReference>
<evidence type="ECO:0000313" key="8">
    <source>
        <dbReference type="EMBL" id="CAE7659692.1"/>
    </source>
</evidence>
<feature type="compositionally biased region" description="Basic and acidic residues" evidence="5">
    <location>
        <begin position="802"/>
        <end position="813"/>
    </location>
</feature>
<keyword evidence="2 4" id="KW-0863">Zinc-finger</keyword>
<dbReference type="OrthoDB" id="438792at2759"/>
<dbReference type="Proteomes" id="UP000649617">
    <property type="component" value="Unassembled WGS sequence"/>
</dbReference>
<keyword evidence="1" id="KW-0479">Metal-binding</keyword>
<evidence type="ECO:0000259" key="6">
    <source>
        <dbReference type="PROSITE" id="PS50003"/>
    </source>
</evidence>
<name>A0A812W9C9_SYMPI</name>
<evidence type="ECO:0000259" key="7">
    <source>
        <dbReference type="PROSITE" id="PS51999"/>
    </source>
</evidence>
<proteinExistence type="predicted"/>
<reference evidence="8" key="1">
    <citation type="submission" date="2021-02" db="EMBL/GenBank/DDBJ databases">
        <authorList>
            <person name="Dougan E. K."/>
            <person name="Rhodes N."/>
            <person name="Thang M."/>
            <person name="Chan C."/>
        </authorList>
    </citation>
    <scope>NUCLEOTIDE SEQUENCE</scope>
</reference>
<evidence type="ECO:0000256" key="2">
    <source>
        <dbReference type="ARBA" id="ARBA00022771"/>
    </source>
</evidence>
<keyword evidence="3" id="KW-0862">Zinc</keyword>
<dbReference type="SUPFAM" id="SSF50729">
    <property type="entry name" value="PH domain-like"/>
    <property type="match status" value="1"/>
</dbReference>
<feature type="domain" description="GRF-type" evidence="7">
    <location>
        <begin position="63"/>
        <end position="102"/>
    </location>
</feature>
<evidence type="ECO:0000256" key="4">
    <source>
        <dbReference type="PROSITE-ProRule" id="PRU01343"/>
    </source>
</evidence>
<dbReference type="EMBL" id="CAJNIZ010043415">
    <property type="protein sequence ID" value="CAE7659692.1"/>
    <property type="molecule type" value="Genomic_DNA"/>
</dbReference>
<feature type="compositionally biased region" description="Basic and acidic residues" evidence="5">
    <location>
        <begin position="661"/>
        <end position="676"/>
    </location>
</feature>
<dbReference type="PROSITE" id="PS51999">
    <property type="entry name" value="ZF_GRF"/>
    <property type="match status" value="2"/>
</dbReference>
<dbReference type="InterPro" id="IPR001849">
    <property type="entry name" value="PH_domain"/>
</dbReference>
<feature type="domain" description="GRF-type" evidence="7">
    <location>
        <begin position="106"/>
        <end position="145"/>
    </location>
</feature>
<dbReference type="CDD" id="cd00821">
    <property type="entry name" value="PH"/>
    <property type="match status" value="1"/>
</dbReference>
<feature type="region of interest" description="Disordered" evidence="5">
    <location>
        <begin position="792"/>
        <end position="813"/>
    </location>
</feature>
<feature type="compositionally biased region" description="Polar residues" evidence="5">
    <location>
        <begin position="792"/>
        <end position="801"/>
    </location>
</feature>
<protein>
    <submittedName>
        <fullName evidence="8">NEIL3 protein</fullName>
    </submittedName>
</protein>
<evidence type="ECO:0000313" key="9">
    <source>
        <dbReference type="Proteomes" id="UP000649617"/>
    </source>
</evidence>
<feature type="region of interest" description="Disordered" evidence="5">
    <location>
        <begin position="272"/>
        <end position="303"/>
    </location>
</feature>
<organism evidence="8 9">
    <name type="scientific">Symbiodinium pilosum</name>
    <name type="common">Dinoflagellate</name>
    <dbReference type="NCBI Taxonomy" id="2952"/>
    <lineage>
        <taxon>Eukaryota</taxon>
        <taxon>Sar</taxon>
        <taxon>Alveolata</taxon>
        <taxon>Dinophyceae</taxon>
        <taxon>Suessiales</taxon>
        <taxon>Symbiodiniaceae</taxon>
        <taxon>Symbiodinium</taxon>
    </lineage>
</organism>
<evidence type="ECO:0000256" key="5">
    <source>
        <dbReference type="SAM" id="MobiDB-lite"/>
    </source>
</evidence>
<dbReference type="Pfam" id="PF06839">
    <property type="entry name" value="Zn_ribbon_GRF"/>
    <property type="match status" value="2"/>
</dbReference>
<dbReference type="PROSITE" id="PS50003">
    <property type="entry name" value="PH_DOMAIN"/>
    <property type="match status" value="1"/>
</dbReference>
<comment type="caution">
    <text evidence="8">The sequence shown here is derived from an EMBL/GenBank/DDBJ whole genome shotgun (WGS) entry which is preliminary data.</text>
</comment>
<dbReference type="AlphaFoldDB" id="A0A812W9C9"/>
<feature type="region of interest" description="Disordered" evidence="5">
    <location>
        <begin position="843"/>
        <end position="874"/>
    </location>
</feature>